<name>A0ABV5WE56_9BACI</name>
<dbReference type="Proteomes" id="UP001589609">
    <property type="component" value="Unassembled WGS sequence"/>
</dbReference>
<proteinExistence type="predicted"/>
<reference evidence="1 2" key="1">
    <citation type="submission" date="2024-09" db="EMBL/GenBank/DDBJ databases">
        <authorList>
            <person name="Sun Q."/>
            <person name="Mori K."/>
        </authorList>
    </citation>
    <scope>NUCLEOTIDE SEQUENCE [LARGE SCALE GENOMIC DNA]</scope>
    <source>
        <strain evidence="1 2">JCM 11201</strain>
    </source>
</reference>
<keyword evidence="2" id="KW-1185">Reference proteome</keyword>
<evidence type="ECO:0000313" key="1">
    <source>
        <dbReference type="EMBL" id="MFB9758896.1"/>
    </source>
</evidence>
<accession>A0ABV5WE56</accession>
<protein>
    <submittedName>
        <fullName evidence="1">Uncharacterized protein</fullName>
    </submittedName>
</protein>
<evidence type="ECO:0000313" key="2">
    <source>
        <dbReference type="Proteomes" id="UP001589609"/>
    </source>
</evidence>
<gene>
    <name evidence="1" type="ORF">ACFFMS_10495</name>
</gene>
<dbReference type="EMBL" id="JBHMAF010000046">
    <property type="protein sequence ID" value="MFB9758896.1"/>
    <property type="molecule type" value="Genomic_DNA"/>
</dbReference>
<comment type="caution">
    <text evidence="1">The sequence shown here is derived from an EMBL/GenBank/DDBJ whole genome shotgun (WGS) entry which is preliminary data.</text>
</comment>
<dbReference type="RefSeq" id="WP_379949190.1">
    <property type="nucleotide sequence ID" value="NZ_JBHMAF010000046.1"/>
</dbReference>
<sequence length="22" mass="2473">MFDSIVGTAQKDNRIRGVYMNG</sequence>
<organism evidence="1 2">
    <name type="scientific">Ectobacillus funiculus</name>
    <dbReference type="NCBI Taxonomy" id="137993"/>
    <lineage>
        <taxon>Bacteria</taxon>
        <taxon>Bacillati</taxon>
        <taxon>Bacillota</taxon>
        <taxon>Bacilli</taxon>
        <taxon>Bacillales</taxon>
        <taxon>Bacillaceae</taxon>
        <taxon>Ectobacillus</taxon>
    </lineage>
</organism>